<sequence length="183" mass="20379">MLSLYPLTAPIPVLSTARLVLREHRFADLAAFTAIFQKPEFYAFLGGQPLPEEEVWTKVLRNNGHWSLLGFGYWAVEETATGRYIGAVGFADWRRDMAPSLKGEPEIGWVLDPAIHGLGYATEAVQAALAWGQEHFSCSRTVCIIDPDNTASLRVAAKHGYQPVAETIYKEKPIIVLARPQQR</sequence>
<dbReference type="InterPro" id="IPR051531">
    <property type="entry name" value="N-acetyltransferase"/>
</dbReference>
<keyword evidence="3" id="KW-1185">Reference proteome</keyword>
<dbReference type="PROSITE" id="PS51186">
    <property type="entry name" value="GNAT"/>
    <property type="match status" value="1"/>
</dbReference>
<name>A0A4Z0QHE2_9BACT</name>
<keyword evidence="2" id="KW-0808">Transferase</keyword>
<gene>
    <name evidence="2" type="ORF">E5K02_04180</name>
</gene>
<accession>A0A4Z0QHE2</accession>
<dbReference type="AlphaFoldDB" id="A0A4Z0QHE2"/>
<reference evidence="2 3" key="1">
    <citation type="submission" date="2019-04" db="EMBL/GenBank/DDBJ databases">
        <authorList>
            <person name="Feng G."/>
            <person name="Zhang J."/>
            <person name="Zhu H."/>
        </authorList>
    </citation>
    <scope>NUCLEOTIDE SEQUENCE [LARGE SCALE GENOMIC DNA]</scope>
    <source>
        <strain evidence="2 3">9PBR-1</strain>
    </source>
</reference>
<dbReference type="PANTHER" id="PTHR43792">
    <property type="entry name" value="GNAT FAMILY, PUTATIVE (AFU_ORTHOLOGUE AFUA_3G00765)-RELATED-RELATED"/>
    <property type="match status" value="1"/>
</dbReference>
<dbReference type="SUPFAM" id="SSF55729">
    <property type="entry name" value="Acyl-CoA N-acyltransferases (Nat)"/>
    <property type="match status" value="1"/>
</dbReference>
<evidence type="ECO:0000313" key="3">
    <source>
        <dbReference type="Proteomes" id="UP000298471"/>
    </source>
</evidence>
<dbReference type="EMBL" id="SRMB01000001">
    <property type="protein sequence ID" value="TGE28673.1"/>
    <property type="molecule type" value="Genomic_DNA"/>
</dbReference>
<organism evidence="2 3">
    <name type="scientific">Hymenobacter metallicola</name>
    <dbReference type="NCBI Taxonomy" id="2563114"/>
    <lineage>
        <taxon>Bacteria</taxon>
        <taxon>Pseudomonadati</taxon>
        <taxon>Bacteroidota</taxon>
        <taxon>Cytophagia</taxon>
        <taxon>Cytophagales</taxon>
        <taxon>Hymenobacteraceae</taxon>
        <taxon>Hymenobacter</taxon>
    </lineage>
</organism>
<dbReference type="InterPro" id="IPR000182">
    <property type="entry name" value="GNAT_dom"/>
</dbReference>
<dbReference type="Pfam" id="PF13302">
    <property type="entry name" value="Acetyltransf_3"/>
    <property type="match status" value="1"/>
</dbReference>
<proteinExistence type="predicted"/>
<dbReference type="PANTHER" id="PTHR43792:SF1">
    <property type="entry name" value="N-ACETYLTRANSFERASE DOMAIN-CONTAINING PROTEIN"/>
    <property type="match status" value="1"/>
</dbReference>
<dbReference type="InterPro" id="IPR016181">
    <property type="entry name" value="Acyl_CoA_acyltransferase"/>
</dbReference>
<protein>
    <submittedName>
        <fullName evidence="2">N-acetyltransferase</fullName>
    </submittedName>
</protein>
<dbReference type="Gene3D" id="3.40.630.30">
    <property type="match status" value="1"/>
</dbReference>
<evidence type="ECO:0000259" key="1">
    <source>
        <dbReference type="PROSITE" id="PS51186"/>
    </source>
</evidence>
<dbReference type="GO" id="GO:0016747">
    <property type="term" value="F:acyltransferase activity, transferring groups other than amino-acyl groups"/>
    <property type="evidence" value="ECO:0007669"/>
    <property type="project" value="InterPro"/>
</dbReference>
<dbReference type="RefSeq" id="WP_135392365.1">
    <property type="nucleotide sequence ID" value="NZ_SRMB01000001.1"/>
</dbReference>
<dbReference type="OrthoDB" id="9788916at2"/>
<dbReference type="Proteomes" id="UP000298471">
    <property type="component" value="Unassembled WGS sequence"/>
</dbReference>
<feature type="domain" description="N-acetyltransferase" evidence="1">
    <location>
        <begin position="19"/>
        <end position="182"/>
    </location>
</feature>
<comment type="caution">
    <text evidence="2">The sequence shown here is derived from an EMBL/GenBank/DDBJ whole genome shotgun (WGS) entry which is preliminary data.</text>
</comment>
<evidence type="ECO:0000313" key="2">
    <source>
        <dbReference type="EMBL" id="TGE28673.1"/>
    </source>
</evidence>